<comment type="caution">
    <text evidence="1">The sequence shown here is derived from an EMBL/GenBank/DDBJ whole genome shotgun (WGS) entry which is preliminary data.</text>
</comment>
<gene>
    <name evidence="1" type="ORF">PHYPSEUDO_014783</name>
</gene>
<keyword evidence="2" id="KW-1185">Reference proteome</keyword>
<dbReference type="Proteomes" id="UP000694044">
    <property type="component" value="Unassembled WGS sequence"/>
</dbReference>
<protein>
    <submittedName>
        <fullName evidence="1">Uncharacterized protein</fullName>
    </submittedName>
</protein>
<reference evidence="1" key="1">
    <citation type="submission" date="2021-02" db="EMBL/GenBank/DDBJ databases">
        <authorList>
            <person name="Palmer J.M."/>
        </authorList>
    </citation>
    <scope>NUCLEOTIDE SEQUENCE</scope>
    <source>
        <strain evidence="1">SCRP734</strain>
    </source>
</reference>
<evidence type="ECO:0000313" key="1">
    <source>
        <dbReference type="EMBL" id="KAG7375954.1"/>
    </source>
</evidence>
<evidence type="ECO:0000313" key="2">
    <source>
        <dbReference type="Proteomes" id="UP000694044"/>
    </source>
</evidence>
<accession>A0A8T1V8Q9</accession>
<organism evidence="1 2">
    <name type="scientific">Phytophthora pseudosyringae</name>
    <dbReference type="NCBI Taxonomy" id="221518"/>
    <lineage>
        <taxon>Eukaryota</taxon>
        <taxon>Sar</taxon>
        <taxon>Stramenopiles</taxon>
        <taxon>Oomycota</taxon>
        <taxon>Peronosporomycetes</taxon>
        <taxon>Peronosporales</taxon>
        <taxon>Peronosporaceae</taxon>
        <taxon>Phytophthora</taxon>
    </lineage>
</organism>
<name>A0A8T1V8Q9_9STRA</name>
<dbReference type="AlphaFoldDB" id="A0A8T1V8Q9"/>
<sequence length="193" mass="21737">MMSSHHAVRNPVLPIPRKGYRSWKTIEAAVTAYEEKHNLHFRKRTGNSKVDTRNSLGAQVPERFAYTFRSFRCTHGVYQSSCSAGERSYPVRYTGCDARFDAVLMNLALKGAKPCWRLLFCNEWRTHNHPTTPAVSRSYQGVADIPSSGPVMENVALLHDHNASARDIAGNVNFLDKVMMLPPNKLVILFGEC</sequence>
<dbReference type="OrthoDB" id="129252at2759"/>
<proteinExistence type="predicted"/>
<dbReference type="EMBL" id="JAGDFM010000866">
    <property type="protein sequence ID" value="KAG7375954.1"/>
    <property type="molecule type" value="Genomic_DNA"/>
</dbReference>